<dbReference type="Proteomes" id="UP001472677">
    <property type="component" value="Unassembled WGS sequence"/>
</dbReference>
<comment type="caution">
    <text evidence="5">The sequence shown here is derived from an EMBL/GenBank/DDBJ whole genome shotgun (WGS) entry which is preliminary data.</text>
</comment>
<dbReference type="InterPro" id="IPR032675">
    <property type="entry name" value="LRR_dom_sf"/>
</dbReference>
<accession>A0ABR2BB93</accession>
<reference evidence="5 6" key="1">
    <citation type="journal article" date="2024" name="G3 (Bethesda)">
        <title>Genome assembly of Hibiscus sabdariffa L. provides insights into metabolisms of medicinal natural products.</title>
        <authorList>
            <person name="Kim T."/>
        </authorList>
    </citation>
    <scope>NUCLEOTIDE SEQUENCE [LARGE SCALE GENOMIC DNA]</scope>
    <source>
        <strain evidence="5">TK-2024</strain>
        <tissue evidence="5">Old leaves</tissue>
    </source>
</reference>
<keyword evidence="3" id="KW-0677">Repeat</keyword>
<gene>
    <name evidence="5" type="ORF">V6N12_024799</name>
</gene>
<keyword evidence="6" id="KW-1185">Reference proteome</keyword>
<dbReference type="Pfam" id="PF00560">
    <property type="entry name" value="LRR_1"/>
    <property type="match status" value="3"/>
</dbReference>
<evidence type="ECO:0000256" key="2">
    <source>
        <dbReference type="ARBA" id="ARBA00022729"/>
    </source>
</evidence>
<keyword evidence="1" id="KW-0433">Leucine-rich repeat</keyword>
<dbReference type="Gene3D" id="3.80.10.10">
    <property type="entry name" value="Ribonuclease Inhibitor"/>
    <property type="match status" value="2"/>
</dbReference>
<dbReference type="PANTHER" id="PTHR48060:SF21">
    <property type="entry name" value="L DOMAIN-LIKE PROTEIN"/>
    <property type="match status" value="1"/>
</dbReference>
<dbReference type="InterPro" id="IPR001611">
    <property type="entry name" value="Leu-rich_rpt"/>
</dbReference>
<dbReference type="EMBL" id="JBBPBM010000148">
    <property type="protein sequence ID" value="KAK8503627.1"/>
    <property type="molecule type" value="Genomic_DNA"/>
</dbReference>
<dbReference type="InterPro" id="IPR013210">
    <property type="entry name" value="LRR_N_plant-typ"/>
</dbReference>
<evidence type="ECO:0000259" key="4">
    <source>
        <dbReference type="Pfam" id="PF08263"/>
    </source>
</evidence>
<evidence type="ECO:0000256" key="1">
    <source>
        <dbReference type="ARBA" id="ARBA00022614"/>
    </source>
</evidence>
<dbReference type="PANTHER" id="PTHR48060">
    <property type="entry name" value="DNA DAMAGE-REPAIR/TOLERATION PROTEIN DRT100"/>
    <property type="match status" value="1"/>
</dbReference>
<keyword evidence="2" id="KW-0732">Signal</keyword>
<protein>
    <recommendedName>
        <fullName evidence="4">Leucine-rich repeat-containing N-terminal plant-type domain-containing protein</fullName>
    </recommendedName>
</protein>
<proteinExistence type="predicted"/>
<evidence type="ECO:0000313" key="5">
    <source>
        <dbReference type="EMBL" id="KAK8503627.1"/>
    </source>
</evidence>
<name>A0ABR2BB93_9ROSI</name>
<dbReference type="SUPFAM" id="SSF52058">
    <property type="entry name" value="L domain-like"/>
    <property type="match status" value="1"/>
</dbReference>
<dbReference type="InterPro" id="IPR053211">
    <property type="entry name" value="DNA_repair-toleration"/>
</dbReference>
<evidence type="ECO:0000313" key="6">
    <source>
        <dbReference type="Proteomes" id="UP001472677"/>
    </source>
</evidence>
<dbReference type="Pfam" id="PF08263">
    <property type="entry name" value="LRRNT_2"/>
    <property type="match status" value="1"/>
</dbReference>
<organism evidence="5 6">
    <name type="scientific">Hibiscus sabdariffa</name>
    <name type="common">roselle</name>
    <dbReference type="NCBI Taxonomy" id="183260"/>
    <lineage>
        <taxon>Eukaryota</taxon>
        <taxon>Viridiplantae</taxon>
        <taxon>Streptophyta</taxon>
        <taxon>Embryophyta</taxon>
        <taxon>Tracheophyta</taxon>
        <taxon>Spermatophyta</taxon>
        <taxon>Magnoliopsida</taxon>
        <taxon>eudicotyledons</taxon>
        <taxon>Gunneridae</taxon>
        <taxon>Pentapetalae</taxon>
        <taxon>rosids</taxon>
        <taxon>malvids</taxon>
        <taxon>Malvales</taxon>
        <taxon>Malvaceae</taxon>
        <taxon>Malvoideae</taxon>
        <taxon>Hibiscus</taxon>
    </lineage>
</organism>
<evidence type="ECO:0000256" key="3">
    <source>
        <dbReference type="ARBA" id="ARBA00022737"/>
    </source>
</evidence>
<feature type="domain" description="Leucine-rich repeat-containing N-terminal plant-type" evidence="4">
    <location>
        <begin position="36"/>
        <end position="74"/>
    </location>
</feature>
<sequence>MICIIHHTQPYGKNLFPPSSYVSVVILSANSPDITTDQSALLVLKSRVTHDPLDISTTNWSVSTSVCNWIGVTCGSRHHRVIALNLSSMDLTGTLPSQLGNLSFLISLNIRHNSFHGSIPTEFVNLHRLKYLNFGNNSFSGEIPTLFGYFPELQILLLYSNNFTGVVPSALGNLSKLERLSLFNNSIKG</sequence>